<name>A0A3M8D6C2_9BACL</name>
<sequence>MSLITEFFTKIFYDGSERGLIREGKGGWKLLSPFIIPRCHTMEAILLLLISTALERWIVQL</sequence>
<organism evidence="1 2">
    <name type="scientific">Brevibacillus nitrificans</name>
    <dbReference type="NCBI Taxonomy" id="651560"/>
    <lineage>
        <taxon>Bacteria</taxon>
        <taxon>Bacillati</taxon>
        <taxon>Bacillota</taxon>
        <taxon>Bacilli</taxon>
        <taxon>Bacillales</taxon>
        <taxon>Paenibacillaceae</taxon>
        <taxon>Brevibacillus</taxon>
    </lineage>
</organism>
<keyword evidence="2" id="KW-1185">Reference proteome</keyword>
<gene>
    <name evidence="1" type="ORF">EDM59_19185</name>
</gene>
<protein>
    <submittedName>
        <fullName evidence="1">Uncharacterized protein</fullName>
    </submittedName>
</protein>
<comment type="caution">
    <text evidence="1">The sequence shown here is derived from an EMBL/GenBank/DDBJ whole genome shotgun (WGS) entry which is preliminary data.</text>
</comment>
<dbReference type="AlphaFoldDB" id="A0A3M8D6C2"/>
<dbReference type="EMBL" id="RHHU01000011">
    <property type="protein sequence ID" value="RNB83161.1"/>
    <property type="molecule type" value="Genomic_DNA"/>
</dbReference>
<dbReference type="Proteomes" id="UP000269573">
    <property type="component" value="Unassembled WGS sequence"/>
</dbReference>
<evidence type="ECO:0000313" key="2">
    <source>
        <dbReference type="Proteomes" id="UP000269573"/>
    </source>
</evidence>
<proteinExistence type="predicted"/>
<accession>A0A3M8D6C2</accession>
<evidence type="ECO:0000313" key="1">
    <source>
        <dbReference type="EMBL" id="RNB83161.1"/>
    </source>
</evidence>
<reference evidence="1 2" key="1">
    <citation type="submission" date="2018-10" db="EMBL/GenBank/DDBJ databases">
        <title>Phylogenomics of Brevibacillus.</title>
        <authorList>
            <person name="Dunlap C."/>
        </authorList>
    </citation>
    <scope>NUCLEOTIDE SEQUENCE [LARGE SCALE GENOMIC DNA]</scope>
    <source>
        <strain evidence="1 2">JCM 15774</strain>
    </source>
</reference>